<keyword evidence="5 6" id="KW-0472">Membrane</keyword>
<dbReference type="PROSITE" id="PS00216">
    <property type="entry name" value="SUGAR_TRANSPORT_1"/>
    <property type="match status" value="1"/>
</dbReference>
<feature type="transmembrane region" description="Helical" evidence="6">
    <location>
        <begin position="373"/>
        <end position="390"/>
    </location>
</feature>
<reference evidence="8 9" key="1">
    <citation type="submission" date="2016-10" db="EMBL/GenBank/DDBJ databases">
        <authorList>
            <person name="de Groot N.N."/>
        </authorList>
    </citation>
    <scope>NUCLEOTIDE SEQUENCE [LARGE SCALE GENOMIC DNA]</scope>
    <source>
        <strain evidence="8 9">DSM 29316</strain>
    </source>
</reference>
<feature type="transmembrane region" description="Helical" evidence="6">
    <location>
        <begin position="136"/>
        <end position="161"/>
    </location>
</feature>
<keyword evidence="9" id="KW-1185">Reference proteome</keyword>
<proteinExistence type="predicted"/>
<dbReference type="GO" id="GO:0140115">
    <property type="term" value="P:export across plasma membrane"/>
    <property type="evidence" value="ECO:0007669"/>
    <property type="project" value="UniProtKB-ARBA"/>
</dbReference>
<dbReference type="Gene3D" id="1.20.1720.10">
    <property type="entry name" value="Multidrug resistance protein D"/>
    <property type="match status" value="1"/>
</dbReference>
<feature type="transmembrane region" description="Helical" evidence="6">
    <location>
        <begin position="218"/>
        <end position="241"/>
    </location>
</feature>
<feature type="transmembrane region" description="Helical" evidence="6">
    <location>
        <begin position="77"/>
        <end position="97"/>
    </location>
</feature>
<feature type="domain" description="Major facilitator superfamily (MFS) profile" evidence="7">
    <location>
        <begin position="11"/>
        <end position="400"/>
    </location>
</feature>
<feature type="transmembrane region" description="Helical" evidence="6">
    <location>
        <begin position="103"/>
        <end position="124"/>
    </location>
</feature>
<comment type="subcellular location">
    <subcellularLocation>
        <location evidence="1">Membrane</location>
        <topology evidence="1">Multi-pass membrane protein</topology>
    </subcellularLocation>
</comment>
<evidence type="ECO:0000259" key="7">
    <source>
        <dbReference type="PROSITE" id="PS50850"/>
    </source>
</evidence>
<name>A0A1I0VKY4_9RHOB</name>
<organism evidence="8 9">
    <name type="scientific">Poseidonocella pacifica</name>
    <dbReference type="NCBI Taxonomy" id="871651"/>
    <lineage>
        <taxon>Bacteria</taxon>
        <taxon>Pseudomonadati</taxon>
        <taxon>Pseudomonadota</taxon>
        <taxon>Alphaproteobacteria</taxon>
        <taxon>Rhodobacterales</taxon>
        <taxon>Roseobacteraceae</taxon>
        <taxon>Poseidonocella</taxon>
    </lineage>
</organism>
<dbReference type="EMBL" id="FOJU01000001">
    <property type="protein sequence ID" value="SFA77129.1"/>
    <property type="molecule type" value="Genomic_DNA"/>
</dbReference>
<keyword evidence="3 6" id="KW-0812">Transmembrane</keyword>
<dbReference type="GO" id="GO:0042908">
    <property type="term" value="P:xenobiotic transport"/>
    <property type="evidence" value="ECO:0007669"/>
    <property type="project" value="UniProtKB-ARBA"/>
</dbReference>
<sequence length="404" mass="42980">MPSRTISQNEFVVLIAMLTASVAFSVDAMLPALPQIAAELVPEMPNEAQLIITSFVLGMGIGTFFTGPLSDCYGRKATIVGGAALYIVGALLAWAAPSLETMLAARVLMGLGAAGPRVVALAVVRDLYSGRIMARIVSFVMIVFTLIPAFAPSLGAGIMALTGWRGIFLAFTVFSVVTTGWLMFRLPETLPKENRRPVRAPVIWAATKEVLTHPTVRLSIVVQSLAFAMLFTMISSTQQIFDEVFGRGTTFHFWFGGIALCAGSAGFINSQLVVKLGMRKIIKVMFGIEMMISAAMLLIAMSGVPQEVLFPAYVIWVTSVFFQTGMCVGNLNALAMEPMGHIAGIAASIIAAISTIAAAIIAIPIGLSYNGTIVPIAFGIFLCAALARLVSGFIRRDQSEDAEA</sequence>
<feature type="transmembrane region" description="Helical" evidence="6">
    <location>
        <begin position="12"/>
        <end position="30"/>
    </location>
</feature>
<dbReference type="Pfam" id="PF07690">
    <property type="entry name" value="MFS_1"/>
    <property type="match status" value="1"/>
</dbReference>
<keyword evidence="4 6" id="KW-1133">Transmembrane helix</keyword>
<evidence type="ECO:0000256" key="6">
    <source>
        <dbReference type="SAM" id="Phobius"/>
    </source>
</evidence>
<evidence type="ECO:0000313" key="8">
    <source>
        <dbReference type="EMBL" id="SFA77129.1"/>
    </source>
</evidence>
<dbReference type="InterPro" id="IPR005829">
    <property type="entry name" value="Sugar_transporter_CS"/>
</dbReference>
<dbReference type="RefSeq" id="WP_245752469.1">
    <property type="nucleotide sequence ID" value="NZ_FOJU01000001.1"/>
</dbReference>
<evidence type="ECO:0000256" key="1">
    <source>
        <dbReference type="ARBA" id="ARBA00004141"/>
    </source>
</evidence>
<dbReference type="STRING" id="871651.SAMN05421688_0750"/>
<dbReference type="InterPro" id="IPR020846">
    <property type="entry name" value="MFS_dom"/>
</dbReference>
<dbReference type="PANTHER" id="PTHR23502">
    <property type="entry name" value="MAJOR FACILITATOR SUPERFAMILY"/>
    <property type="match status" value="1"/>
</dbReference>
<dbReference type="CDD" id="cd17320">
    <property type="entry name" value="MFS_MdfA_MDR_like"/>
    <property type="match status" value="1"/>
</dbReference>
<feature type="transmembrane region" description="Helical" evidence="6">
    <location>
        <begin position="167"/>
        <end position="186"/>
    </location>
</feature>
<keyword evidence="2" id="KW-0813">Transport</keyword>
<evidence type="ECO:0000256" key="3">
    <source>
        <dbReference type="ARBA" id="ARBA00022692"/>
    </source>
</evidence>
<evidence type="ECO:0000313" key="9">
    <source>
        <dbReference type="Proteomes" id="UP000198796"/>
    </source>
</evidence>
<evidence type="ECO:0000256" key="5">
    <source>
        <dbReference type="ARBA" id="ARBA00023136"/>
    </source>
</evidence>
<gene>
    <name evidence="8" type="ORF">SAMN05421688_0750</name>
</gene>
<accession>A0A1I0VKY4</accession>
<dbReference type="GO" id="GO:0022857">
    <property type="term" value="F:transmembrane transporter activity"/>
    <property type="evidence" value="ECO:0007669"/>
    <property type="project" value="InterPro"/>
</dbReference>
<evidence type="ECO:0000256" key="2">
    <source>
        <dbReference type="ARBA" id="ARBA00022448"/>
    </source>
</evidence>
<feature type="transmembrane region" description="Helical" evidence="6">
    <location>
        <begin position="281"/>
        <end position="301"/>
    </location>
</feature>
<feature type="transmembrane region" description="Helical" evidence="6">
    <location>
        <begin position="253"/>
        <end position="274"/>
    </location>
</feature>
<dbReference type="InterPro" id="IPR011701">
    <property type="entry name" value="MFS"/>
</dbReference>
<dbReference type="PANTHER" id="PTHR23502:SF132">
    <property type="entry name" value="POLYAMINE TRANSPORTER 2-RELATED"/>
    <property type="match status" value="1"/>
</dbReference>
<evidence type="ECO:0000256" key="4">
    <source>
        <dbReference type="ARBA" id="ARBA00022989"/>
    </source>
</evidence>
<dbReference type="Proteomes" id="UP000198796">
    <property type="component" value="Unassembled WGS sequence"/>
</dbReference>
<feature type="transmembrane region" description="Helical" evidence="6">
    <location>
        <begin position="313"/>
        <end position="335"/>
    </location>
</feature>
<protein>
    <submittedName>
        <fullName evidence="8">MFS transporter, DHA1 family, bicyclomycin/chloramphenicol resistance protein</fullName>
    </submittedName>
</protein>
<feature type="transmembrane region" description="Helical" evidence="6">
    <location>
        <begin position="342"/>
        <end position="367"/>
    </location>
</feature>
<feature type="transmembrane region" description="Helical" evidence="6">
    <location>
        <begin position="50"/>
        <end position="70"/>
    </location>
</feature>
<dbReference type="AlphaFoldDB" id="A0A1I0VKY4"/>
<dbReference type="SUPFAM" id="SSF103473">
    <property type="entry name" value="MFS general substrate transporter"/>
    <property type="match status" value="1"/>
</dbReference>
<dbReference type="InterPro" id="IPR036259">
    <property type="entry name" value="MFS_trans_sf"/>
</dbReference>
<dbReference type="GO" id="GO:0005886">
    <property type="term" value="C:plasma membrane"/>
    <property type="evidence" value="ECO:0007669"/>
    <property type="project" value="TreeGrafter"/>
</dbReference>
<dbReference type="PROSITE" id="PS50850">
    <property type="entry name" value="MFS"/>
    <property type="match status" value="1"/>
</dbReference>